<sequence length="428" mass="45691">MSGVEVVSFGCRLNGLEGAAMKRAAETAGLGAGRPAILVNSCAVTAEAVREARAALRRARRDHPEALVLVSGCAAQIDPASFAAMPEVDAVLGNAEKRLPDSYRGLADFGLGREARIRVDDIFSIRETQPQLAEVVEGRTRAVVEVQNGCDHRCTFCIIPYGRGASRSVAAGAVIEGIKRLVGEGCREVVLSGVDLTSWGGDLPGAPRLGSLVQAILRHVPDLARLRLSSIDSVEADPALLDAMGGEARLMPHLHLSLQAGDDLILKRMKRRHSRDEALRFCADLRARRPEIAFGADLIAGFPTEDEAMAENTRALVAECGLAFVHVFPFSPRAGTPAARMPQLRPPLVRERAARLRAVAEEALARHLAQHVGRRASVLVEHGGRGRLADFTPVRMPFGEAGTLIEARIAGHDGKRLLAATPHGSAHG</sequence>
<dbReference type="InterPro" id="IPR038135">
    <property type="entry name" value="Methylthiotransferase_N_sf"/>
</dbReference>
<dbReference type="SUPFAM" id="SSF102114">
    <property type="entry name" value="Radical SAM enzymes"/>
    <property type="match status" value="1"/>
</dbReference>
<gene>
    <name evidence="10" type="ORF">GCM10011390_13960</name>
</gene>
<evidence type="ECO:0000256" key="1">
    <source>
        <dbReference type="ARBA" id="ARBA00001966"/>
    </source>
</evidence>
<protein>
    <submittedName>
        <fullName evidence="10">tRNA (N(6)-L-threonylcarbamoyladenosine(37)-C(2))-methylthiotransferase MtaB</fullName>
    </submittedName>
</protein>
<evidence type="ECO:0000256" key="7">
    <source>
        <dbReference type="ARBA" id="ARBA00023014"/>
    </source>
</evidence>
<dbReference type="PROSITE" id="PS51918">
    <property type="entry name" value="RADICAL_SAM"/>
    <property type="match status" value="1"/>
</dbReference>
<dbReference type="PROSITE" id="PS51449">
    <property type="entry name" value="MTTASE_N"/>
    <property type="match status" value="1"/>
</dbReference>
<dbReference type="PANTHER" id="PTHR11918:SF45">
    <property type="entry name" value="THREONYLCARBAMOYLADENOSINE TRNA METHYLTHIOTRANSFERASE"/>
    <property type="match status" value="1"/>
</dbReference>
<keyword evidence="5" id="KW-0479">Metal-binding</keyword>
<evidence type="ECO:0000256" key="5">
    <source>
        <dbReference type="ARBA" id="ARBA00022723"/>
    </source>
</evidence>
<dbReference type="NCBIfam" id="TIGR01579">
    <property type="entry name" value="MiaB-like-C"/>
    <property type="match status" value="1"/>
</dbReference>
<keyword evidence="3" id="KW-0808">Transferase</keyword>
<dbReference type="CDD" id="cd01335">
    <property type="entry name" value="Radical_SAM"/>
    <property type="match status" value="1"/>
</dbReference>
<keyword evidence="7" id="KW-0411">Iron-sulfur</keyword>
<feature type="domain" description="MTTase N-terminal" evidence="8">
    <location>
        <begin position="2"/>
        <end position="108"/>
    </location>
</feature>
<dbReference type="Pfam" id="PF00919">
    <property type="entry name" value="UPF0004"/>
    <property type="match status" value="1"/>
</dbReference>
<keyword evidence="2" id="KW-0004">4Fe-4S</keyword>
<dbReference type="InterPro" id="IPR023404">
    <property type="entry name" value="rSAM_horseshoe"/>
</dbReference>
<name>A0A917E378_9HYPH</name>
<dbReference type="InterPro" id="IPR013848">
    <property type="entry name" value="Methylthiotransferase_N"/>
</dbReference>
<evidence type="ECO:0000256" key="4">
    <source>
        <dbReference type="ARBA" id="ARBA00022691"/>
    </source>
</evidence>
<accession>A0A917E378</accession>
<feature type="domain" description="Radical SAM core" evidence="9">
    <location>
        <begin position="136"/>
        <end position="366"/>
    </location>
</feature>
<comment type="cofactor">
    <cofactor evidence="1">
        <name>[4Fe-4S] cluster</name>
        <dbReference type="ChEBI" id="CHEBI:49883"/>
    </cofactor>
</comment>
<dbReference type="Gene3D" id="3.40.50.12160">
    <property type="entry name" value="Methylthiotransferase, N-terminal domain"/>
    <property type="match status" value="1"/>
</dbReference>
<dbReference type="InterPro" id="IPR058240">
    <property type="entry name" value="rSAM_sf"/>
</dbReference>
<reference evidence="10" key="1">
    <citation type="journal article" date="2014" name="Int. J. Syst. Evol. Microbiol.">
        <title>Complete genome sequence of Corynebacterium casei LMG S-19264T (=DSM 44701T), isolated from a smear-ripened cheese.</title>
        <authorList>
            <consortium name="US DOE Joint Genome Institute (JGI-PGF)"/>
            <person name="Walter F."/>
            <person name="Albersmeier A."/>
            <person name="Kalinowski J."/>
            <person name="Ruckert C."/>
        </authorList>
    </citation>
    <scope>NUCLEOTIDE SEQUENCE</scope>
    <source>
        <strain evidence="10">CGMCC 1.15367</strain>
    </source>
</reference>
<keyword evidence="6" id="KW-0408">Iron</keyword>
<dbReference type="InterPro" id="IPR005839">
    <property type="entry name" value="Methylthiotransferase"/>
</dbReference>
<evidence type="ECO:0000259" key="8">
    <source>
        <dbReference type="PROSITE" id="PS51449"/>
    </source>
</evidence>
<dbReference type="SFLD" id="SFLDS00029">
    <property type="entry name" value="Radical_SAM"/>
    <property type="match status" value="1"/>
</dbReference>
<dbReference type="InterPro" id="IPR006638">
    <property type="entry name" value="Elp3/MiaA/NifB-like_rSAM"/>
</dbReference>
<keyword evidence="4" id="KW-0949">S-adenosyl-L-methionine</keyword>
<dbReference type="PANTHER" id="PTHR11918">
    <property type="entry name" value="RADICAL SAM PROTEINS"/>
    <property type="match status" value="1"/>
</dbReference>
<evidence type="ECO:0000313" key="11">
    <source>
        <dbReference type="Proteomes" id="UP000644699"/>
    </source>
</evidence>
<dbReference type="Proteomes" id="UP000644699">
    <property type="component" value="Unassembled WGS sequence"/>
</dbReference>
<evidence type="ECO:0000313" key="10">
    <source>
        <dbReference type="EMBL" id="GGD96385.1"/>
    </source>
</evidence>
<dbReference type="NCBIfam" id="TIGR00089">
    <property type="entry name" value="MiaB/RimO family radical SAM methylthiotransferase"/>
    <property type="match status" value="1"/>
</dbReference>
<dbReference type="InterPro" id="IPR006467">
    <property type="entry name" value="MiaB-like_bact"/>
</dbReference>
<evidence type="ECO:0000256" key="6">
    <source>
        <dbReference type="ARBA" id="ARBA00023004"/>
    </source>
</evidence>
<evidence type="ECO:0000259" key="9">
    <source>
        <dbReference type="PROSITE" id="PS51918"/>
    </source>
</evidence>
<dbReference type="GO" id="GO:0046872">
    <property type="term" value="F:metal ion binding"/>
    <property type="evidence" value="ECO:0007669"/>
    <property type="project" value="UniProtKB-KW"/>
</dbReference>
<proteinExistence type="predicted"/>
<dbReference type="PROSITE" id="PS01278">
    <property type="entry name" value="MTTASE_RADICAL"/>
    <property type="match status" value="1"/>
</dbReference>
<dbReference type="InterPro" id="IPR020612">
    <property type="entry name" value="Methylthiotransferase_CS"/>
</dbReference>
<keyword evidence="11" id="KW-1185">Reference proteome</keyword>
<reference evidence="10" key="2">
    <citation type="submission" date="2020-09" db="EMBL/GenBank/DDBJ databases">
        <authorList>
            <person name="Sun Q."/>
            <person name="Zhou Y."/>
        </authorList>
    </citation>
    <scope>NUCLEOTIDE SEQUENCE</scope>
    <source>
        <strain evidence="10">CGMCC 1.15367</strain>
    </source>
</reference>
<dbReference type="SMART" id="SM00729">
    <property type="entry name" value="Elp3"/>
    <property type="match status" value="1"/>
</dbReference>
<dbReference type="Pfam" id="PF04055">
    <property type="entry name" value="Radical_SAM"/>
    <property type="match status" value="1"/>
</dbReference>
<dbReference type="InterPro" id="IPR007197">
    <property type="entry name" value="rSAM"/>
</dbReference>
<dbReference type="EMBL" id="BMIQ01000002">
    <property type="protein sequence ID" value="GGD96385.1"/>
    <property type="molecule type" value="Genomic_DNA"/>
</dbReference>
<dbReference type="GO" id="GO:0051539">
    <property type="term" value="F:4 iron, 4 sulfur cluster binding"/>
    <property type="evidence" value="ECO:0007669"/>
    <property type="project" value="UniProtKB-KW"/>
</dbReference>
<evidence type="ECO:0000256" key="3">
    <source>
        <dbReference type="ARBA" id="ARBA00022679"/>
    </source>
</evidence>
<comment type="caution">
    <text evidence="10">The sequence shown here is derived from an EMBL/GenBank/DDBJ whole genome shotgun (WGS) entry which is preliminary data.</text>
</comment>
<dbReference type="AlphaFoldDB" id="A0A917E378"/>
<dbReference type="GO" id="GO:0035598">
    <property type="term" value="F:tRNA (N(6)-L-threonylcarbamoyladenosine(37)-C(2))-methylthiotransferase activity"/>
    <property type="evidence" value="ECO:0007669"/>
    <property type="project" value="TreeGrafter"/>
</dbReference>
<evidence type="ECO:0000256" key="2">
    <source>
        <dbReference type="ARBA" id="ARBA00022485"/>
    </source>
</evidence>
<organism evidence="10 11">
    <name type="scientific">Aureimonas endophytica</name>
    <dbReference type="NCBI Taxonomy" id="2027858"/>
    <lineage>
        <taxon>Bacteria</taxon>
        <taxon>Pseudomonadati</taxon>
        <taxon>Pseudomonadota</taxon>
        <taxon>Alphaproteobacteria</taxon>
        <taxon>Hyphomicrobiales</taxon>
        <taxon>Aurantimonadaceae</taxon>
        <taxon>Aureimonas</taxon>
    </lineage>
</organism>
<dbReference type="Gene3D" id="3.80.30.20">
    <property type="entry name" value="tm_1862 like domain"/>
    <property type="match status" value="1"/>
</dbReference>
<dbReference type="SFLD" id="SFLDG01082">
    <property type="entry name" value="B12-binding_domain_containing"/>
    <property type="match status" value="1"/>
</dbReference>